<dbReference type="eggNOG" id="COG4222">
    <property type="taxonomic scope" value="Bacteria"/>
</dbReference>
<sequence>MRFKLFPVIALLLFGCSAPQKMRSSTSGNAVPTAISALKFLDEYEIPFGLKYSNTWVGGLSGIDYDRKNNRYYIICDERSATSPSRFYTAAIRIKGNKIDTVQFTGVHTMRMQNGKAFPSLKEGAQEAADPESIRFNPKTNRLVWSSEGDRAERNGRVNIKDPWIWEMDLNGHYLDSFALPRNMHVQTIEKGPRVNGVFEGLGFADNYKTLFVSVEEPLYEDGPRADVEYAGAPVRIIKYDVSTKKPLAEYAYLLDAVAHQPVPDNGFRVNGISEILAINNNRLLVIERSFSIGNAHCTIKIYRADLRDATDVTAMSGLNKNKTYRPISKKLLLNLDSLNRYIDNIEGITIGPRLPDGNFSLLLIADNNFSKEEKTQVFLFEIIP</sequence>
<dbReference type="EMBL" id="CP007035">
    <property type="protein sequence ID" value="AHF17250.1"/>
    <property type="molecule type" value="Genomic_DNA"/>
</dbReference>
<dbReference type="HOGENOM" id="CLU_047242_1_0_10"/>
<dbReference type="KEGG" id="nso:NIASO_04585"/>
<evidence type="ECO:0000259" key="1">
    <source>
        <dbReference type="Pfam" id="PF13449"/>
    </source>
</evidence>
<name>W0F2J1_9BACT</name>
<evidence type="ECO:0000313" key="3">
    <source>
        <dbReference type="Proteomes" id="UP000003586"/>
    </source>
</evidence>
<reference evidence="2 3" key="1">
    <citation type="submission" date="2013-12" db="EMBL/GenBank/DDBJ databases">
        <authorList>
            <consortium name="DOE Joint Genome Institute"/>
            <person name="Eisen J."/>
            <person name="Huntemann M."/>
            <person name="Han J."/>
            <person name="Chen A."/>
            <person name="Kyrpides N."/>
            <person name="Mavromatis K."/>
            <person name="Markowitz V."/>
            <person name="Palaniappan K."/>
            <person name="Ivanova N."/>
            <person name="Schaumberg A."/>
            <person name="Pati A."/>
            <person name="Liolios K."/>
            <person name="Nordberg H.P."/>
            <person name="Cantor M.N."/>
            <person name="Hua S.X."/>
            <person name="Woyke T."/>
        </authorList>
    </citation>
    <scope>NUCLEOTIDE SEQUENCE [LARGE SCALE GENOMIC DNA]</scope>
    <source>
        <strain evidence="3">DSM 19437</strain>
    </source>
</reference>
<feature type="domain" description="Phytase-like" evidence="1">
    <location>
        <begin position="55"/>
        <end position="370"/>
    </location>
</feature>
<dbReference type="AlphaFoldDB" id="W0F2J1"/>
<organism evidence="2 3">
    <name type="scientific">Niabella soli DSM 19437</name>
    <dbReference type="NCBI Taxonomy" id="929713"/>
    <lineage>
        <taxon>Bacteria</taxon>
        <taxon>Pseudomonadati</taxon>
        <taxon>Bacteroidota</taxon>
        <taxon>Chitinophagia</taxon>
        <taxon>Chitinophagales</taxon>
        <taxon>Chitinophagaceae</taxon>
        <taxon>Niabella</taxon>
    </lineage>
</organism>
<keyword evidence="3" id="KW-1185">Reference proteome</keyword>
<accession>W0F2J1</accession>
<dbReference type="Proteomes" id="UP000003586">
    <property type="component" value="Chromosome"/>
</dbReference>
<dbReference type="SUPFAM" id="SSF63825">
    <property type="entry name" value="YWTD domain"/>
    <property type="match status" value="1"/>
</dbReference>
<dbReference type="PROSITE" id="PS51257">
    <property type="entry name" value="PROKAR_LIPOPROTEIN"/>
    <property type="match status" value="1"/>
</dbReference>
<dbReference type="InterPro" id="IPR027372">
    <property type="entry name" value="Phytase-like_dom"/>
</dbReference>
<gene>
    <name evidence="2" type="ORF">NIASO_04585</name>
</gene>
<dbReference type="PANTHER" id="PTHR37957">
    <property type="entry name" value="BLR7070 PROTEIN"/>
    <property type="match status" value="1"/>
</dbReference>
<dbReference type="Pfam" id="PF13449">
    <property type="entry name" value="Phytase-like"/>
    <property type="match status" value="1"/>
</dbReference>
<dbReference type="PANTHER" id="PTHR37957:SF1">
    <property type="entry name" value="PHYTASE-LIKE DOMAIN-CONTAINING PROTEIN"/>
    <property type="match status" value="1"/>
</dbReference>
<proteinExistence type="predicted"/>
<dbReference type="STRING" id="929713.NIASO_04585"/>
<protein>
    <recommendedName>
        <fullName evidence="1">Phytase-like domain-containing protein</fullName>
    </recommendedName>
</protein>
<evidence type="ECO:0000313" key="2">
    <source>
        <dbReference type="EMBL" id="AHF17250.1"/>
    </source>
</evidence>